<name>A0A7Y9RZP9_9ACTN</name>
<dbReference type="SUPFAM" id="SSF53822">
    <property type="entry name" value="Periplasmic binding protein-like I"/>
    <property type="match status" value="1"/>
</dbReference>
<dbReference type="InterPro" id="IPR028081">
    <property type="entry name" value="Leu-bd"/>
</dbReference>
<feature type="region of interest" description="Disordered" evidence="3">
    <location>
        <begin position="39"/>
        <end position="120"/>
    </location>
</feature>
<dbReference type="Pfam" id="PF13458">
    <property type="entry name" value="Peripla_BP_6"/>
    <property type="match status" value="1"/>
</dbReference>
<feature type="signal peptide" evidence="4">
    <location>
        <begin position="1"/>
        <end position="30"/>
    </location>
</feature>
<dbReference type="InterPro" id="IPR028082">
    <property type="entry name" value="Peripla_BP_I"/>
</dbReference>
<feature type="chain" id="PRO_5038480456" evidence="4">
    <location>
        <begin position="31"/>
        <end position="497"/>
    </location>
</feature>
<reference evidence="6 7" key="1">
    <citation type="submission" date="2020-07" db="EMBL/GenBank/DDBJ databases">
        <title>Sequencing the genomes of 1000 actinobacteria strains.</title>
        <authorList>
            <person name="Klenk H.-P."/>
        </authorList>
    </citation>
    <scope>NUCLEOTIDE SEQUENCE [LARGE SCALE GENOMIC DNA]</scope>
    <source>
        <strain evidence="6 7">DSM 23819</strain>
    </source>
</reference>
<proteinExistence type="inferred from homology"/>
<evidence type="ECO:0000259" key="5">
    <source>
        <dbReference type="Pfam" id="PF13458"/>
    </source>
</evidence>
<feature type="compositionally biased region" description="Gly residues" evidence="3">
    <location>
        <begin position="75"/>
        <end position="102"/>
    </location>
</feature>
<dbReference type="Proteomes" id="UP000540656">
    <property type="component" value="Unassembled WGS sequence"/>
</dbReference>
<evidence type="ECO:0000256" key="1">
    <source>
        <dbReference type="ARBA" id="ARBA00010062"/>
    </source>
</evidence>
<feature type="domain" description="Leucine-binding protein" evidence="5">
    <location>
        <begin position="136"/>
        <end position="477"/>
    </location>
</feature>
<accession>A0A7Y9RZP9</accession>
<organism evidence="6 7">
    <name type="scientific">Nocardioides daedukensis</name>
    <dbReference type="NCBI Taxonomy" id="634462"/>
    <lineage>
        <taxon>Bacteria</taxon>
        <taxon>Bacillati</taxon>
        <taxon>Actinomycetota</taxon>
        <taxon>Actinomycetes</taxon>
        <taxon>Propionibacteriales</taxon>
        <taxon>Nocardioidaceae</taxon>
        <taxon>Nocardioides</taxon>
    </lineage>
</organism>
<evidence type="ECO:0000256" key="3">
    <source>
        <dbReference type="SAM" id="MobiDB-lite"/>
    </source>
</evidence>
<dbReference type="EMBL" id="JACCAA010000001">
    <property type="protein sequence ID" value="NYG58441.1"/>
    <property type="molecule type" value="Genomic_DNA"/>
</dbReference>
<gene>
    <name evidence="6" type="ORF">BJ980_001364</name>
</gene>
<comment type="caution">
    <text evidence="6">The sequence shown here is derived from an EMBL/GenBank/DDBJ whole genome shotgun (WGS) entry which is preliminary data.</text>
</comment>
<feature type="compositionally biased region" description="Low complexity" evidence="3">
    <location>
        <begin position="64"/>
        <end position="74"/>
    </location>
</feature>
<evidence type="ECO:0000313" key="6">
    <source>
        <dbReference type="EMBL" id="NYG58441.1"/>
    </source>
</evidence>
<keyword evidence="2 4" id="KW-0732">Signal</keyword>
<dbReference type="PANTHER" id="PTHR47235:SF1">
    <property type="entry name" value="BLR6548 PROTEIN"/>
    <property type="match status" value="1"/>
</dbReference>
<keyword evidence="7" id="KW-1185">Reference proteome</keyword>
<dbReference type="AlphaFoldDB" id="A0A7Y9RZP9"/>
<evidence type="ECO:0000313" key="7">
    <source>
        <dbReference type="Proteomes" id="UP000540656"/>
    </source>
</evidence>
<dbReference type="RefSeq" id="WP_179501605.1">
    <property type="nucleotide sequence ID" value="NZ_JACCAA010000001.1"/>
</dbReference>
<evidence type="ECO:0000256" key="4">
    <source>
        <dbReference type="SAM" id="SignalP"/>
    </source>
</evidence>
<sequence>MFQNSNPSSTRSPVRIVAAIGLALTMAACGSQLDPDTVASVSGTDANGGQVGTNGEPGATGAEPGVDAGADPGTDTGGTGGDTGASGDTGGGAGGDGGGGGDVADSPKTGANSAAGSGPKVSCAGFKNQTGITKDKITIANVSDISGPVPGIFEAAQQATRAYAAYFNKTNDICGRKLEVMALDSRTDAGADQQAYAKACESSFAAVGSMSGFDSGGAGTAQKCGIPDIRSTIVNPERQKCTTCFAAQAVETGMVPDAMAKWFLKNHKDATQHVAVLYIEAGASPPNAKSQAAAWGKMGWKVDYLQGIKVDEFNFATYVQQMKNKGIKMVHYMGPLENSVKLQKAMQQQNFKPAVTFFDATSYDAKYVKQAGDLGENTYIFMSNAMFENSSNKEVQLYLSWLQQVKPGAIPNFYGLFAWSATRLFVEEALALGGKLNRSSLIDAMKKVDKWTSNGLHAPFGVGQGKGATCQKVIQLKGGKWKQVSPGDYMCGSMVRG</sequence>
<protein>
    <submittedName>
        <fullName evidence="6">ABC-type branched-subunit amino acid transport system substrate-binding protein</fullName>
    </submittedName>
</protein>
<dbReference type="Gene3D" id="3.40.50.2300">
    <property type="match status" value="2"/>
</dbReference>
<evidence type="ECO:0000256" key="2">
    <source>
        <dbReference type="ARBA" id="ARBA00022729"/>
    </source>
</evidence>
<dbReference type="PANTHER" id="PTHR47235">
    <property type="entry name" value="BLR6548 PROTEIN"/>
    <property type="match status" value="1"/>
</dbReference>
<comment type="similarity">
    <text evidence="1">Belongs to the leucine-binding protein family.</text>
</comment>